<comment type="caution">
    <text evidence="1">The sequence shown here is derived from an EMBL/GenBank/DDBJ whole genome shotgun (WGS) entry which is preliminary data.</text>
</comment>
<evidence type="ECO:0000313" key="2">
    <source>
        <dbReference type="Proteomes" id="UP000287033"/>
    </source>
</evidence>
<dbReference type="EMBL" id="BEZZ01004710">
    <property type="protein sequence ID" value="GCC18990.1"/>
    <property type="molecule type" value="Genomic_DNA"/>
</dbReference>
<evidence type="ECO:0000313" key="1">
    <source>
        <dbReference type="EMBL" id="GCC18990.1"/>
    </source>
</evidence>
<accession>A0A401RLL0</accession>
<reference evidence="1 2" key="1">
    <citation type="journal article" date="2018" name="Nat. Ecol. Evol.">
        <title>Shark genomes provide insights into elasmobranch evolution and the origin of vertebrates.</title>
        <authorList>
            <person name="Hara Y"/>
            <person name="Yamaguchi K"/>
            <person name="Onimaru K"/>
            <person name="Kadota M"/>
            <person name="Koyanagi M"/>
            <person name="Keeley SD"/>
            <person name="Tatsumi K"/>
            <person name="Tanaka K"/>
            <person name="Motone F"/>
            <person name="Kageyama Y"/>
            <person name="Nozu R"/>
            <person name="Adachi N"/>
            <person name="Nishimura O"/>
            <person name="Nakagawa R"/>
            <person name="Tanegashima C"/>
            <person name="Kiyatake I"/>
            <person name="Matsumoto R"/>
            <person name="Murakumo K"/>
            <person name="Nishida K"/>
            <person name="Terakita A"/>
            <person name="Kuratani S"/>
            <person name="Sato K"/>
            <person name="Hyodo S Kuraku.S."/>
        </authorList>
    </citation>
    <scope>NUCLEOTIDE SEQUENCE [LARGE SCALE GENOMIC DNA]</scope>
</reference>
<keyword evidence="2" id="KW-1185">Reference proteome</keyword>
<proteinExistence type="predicted"/>
<name>A0A401RLL0_CHIPU</name>
<gene>
    <name evidence="1" type="ORF">chiPu_0021749</name>
</gene>
<dbReference type="Proteomes" id="UP000287033">
    <property type="component" value="Unassembled WGS sequence"/>
</dbReference>
<protein>
    <submittedName>
        <fullName evidence="1">Uncharacterized protein</fullName>
    </submittedName>
</protein>
<sequence length="76" mass="8325">MQPIGQGAGRYAVTAIWISVLTGQRWKERVIDGWSERVIGERHNQGWSNVCTLVPLRGAESYLLIDGRAGGMIGQG</sequence>
<dbReference type="AlphaFoldDB" id="A0A401RLL0"/>
<organism evidence="1 2">
    <name type="scientific">Chiloscyllium punctatum</name>
    <name type="common">Brownbanded bambooshark</name>
    <name type="synonym">Hemiscyllium punctatum</name>
    <dbReference type="NCBI Taxonomy" id="137246"/>
    <lineage>
        <taxon>Eukaryota</taxon>
        <taxon>Metazoa</taxon>
        <taxon>Chordata</taxon>
        <taxon>Craniata</taxon>
        <taxon>Vertebrata</taxon>
        <taxon>Chondrichthyes</taxon>
        <taxon>Elasmobranchii</taxon>
        <taxon>Galeomorphii</taxon>
        <taxon>Galeoidea</taxon>
        <taxon>Orectolobiformes</taxon>
        <taxon>Hemiscylliidae</taxon>
        <taxon>Chiloscyllium</taxon>
    </lineage>
</organism>